<dbReference type="Pfam" id="PF00698">
    <property type="entry name" value="Acyl_transf_1"/>
    <property type="match status" value="1"/>
</dbReference>
<dbReference type="GO" id="GO:0005829">
    <property type="term" value="C:cytosol"/>
    <property type="evidence" value="ECO:0007669"/>
    <property type="project" value="TreeGrafter"/>
</dbReference>
<evidence type="ECO:0000256" key="2">
    <source>
        <dbReference type="ARBA" id="ARBA00023315"/>
    </source>
</evidence>
<reference evidence="7 8" key="1">
    <citation type="submission" date="2016-10" db="EMBL/GenBank/DDBJ databases">
        <authorList>
            <person name="de Groot N.N."/>
        </authorList>
    </citation>
    <scope>NUCLEOTIDE SEQUENCE [LARGE SCALE GENOMIC DNA]</scope>
    <source>
        <strain evidence="7 8">DSM 13760</strain>
    </source>
</reference>
<feature type="active site" evidence="5">
    <location>
        <position position="202"/>
    </location>
</feature>
<dbReference type="InterPro" id="IPR014043">
    <property type="entry name" value="Acyl_transferase_dom"/>
</dbReference>
<evidence type="ECO:0000259" key="6">
    <source>
        <dbReference type="SMART" id="SM00827"/>
    </source>
</evidence>
<keyword evidence="2 4" id="KW-0012">Acyltransferase</keyword>
<dbReference type="InterPro" id="IPR001227">
    <property type="entry name" value="Ac_transferase_dom_sf"/>
</dbReference>
<feature type="active site" evidence="5">
    <location>
        <position position="90"/>
    </location>
</feature>
<dbReference type="STRING" id="142588.SAMN04488559_103169"/>
<dbReference type="FunFam" id="3.30.70.250:FF:000001">
    <property type="entry name" value="Malonyl CoA-acyl carrier protein transacylase"/>
    <property type="match status" value="1"/>
</dbReference>
<dbReference type="SMART" id="SM00827">
    <property type="entry name" value="PKS_AT"/>
    <property type="match status" value="1"/>
</dbReference>
<dbReference type="AlphaFoldDB" id="A0A1H9RBJ8"/>
<dbReference type="RefSeq" id="WP_177165667.1">
    <property type="nucleotide sequence ID" value="NZ_FOHA01000003.1"/>
</dbReference>
<evidence type="ECO:0000256" key="1">
    <source>
        <dbReference type="ARBA" id="ARBA00022679"/>
    </source>
</evidence>
<dbReference type="SUPFAM" id="SSF55048">
    <property type="entry name" value="Probable ACP-binding domain of malonyl-CoA ACP transacylase"/>
    <property type="match status" value="1"/>
</dbReference>
<gene>
    <name evidence="7" type="ORF">SAMN04488559_103169</name>
</gene>
<evidence type="ECO:0000256" key="3">
    <source>
        <dbReference type="ARBA" id="ARBA00048462"/>
    </source>
</evidence>
<dbReference type="GO" id="GO:0004314">
    <property type="term" value="F:[acyl-carrier-protein] S-malonyltransferase activity"/>
    <property type="evidence" value="ECO:0007669"/>
    <property type="project" value="UniProtKB-EC"/>
</dbReference>
<organism evidence="7 8">
    <name type="scientific">Isobaculum melis</name>
    <dbReference type="NCBI Taxonomy" id="142588"/>
    <lineage>
        <taxon>Bacteria</taxon>
        <taxon>Bacillati</taxon>
        <taxon>Bacillota</taxon>
        <taxon>Bacilli</taxon>
        <taxon>Lactobacillales</taxon>
        <taxon>Carnobacteriaceae</taxon>
        <taxon>Isobaculum</taxon>
    </lineage>
</organism>
<dbReference type="PANTHER" id="PTHR42681:SF1">
    <property type="entry name" value="MALONYL-COA-ACYL CARRIER PROTEIN TRANSACYLASE, MITOCHONDRIAL"/>
    <property type="match status" value="1"/>
</dbReference>
<dbReference type="EMBL" id="FOHA01000003">
    <property type="protein sequence ID" value="SER69915.1"/>
    <property type="molecule type" value="Genomic_DNA"/>
</dbReference>
<dbReference type="InterPro" id="IPR050858">
    <property type="entry name" value="Mal-CoA-ACP_Trans/PKS_FabD"/>
</dbReference>
<evidence type="ECO:0000256" key="5">
    <source>
        <dbReference type="PIRSR" id="PIRSR000446-1"/>
    </source>
</evidence>
<dbReference type="PANTHER" id="PTHR42681">
    <property type="entry name" value="MALONYL-COA-ACYL CARRIER PROTEIN TRANSACYLASE, MITOCHONDRIAL"/>
    <property type="match status" value="1"/>
</dbReference>
<keyword evidence="1 4" id="KW-0808">Transferase</keyword>
<proteinExistence type="inferred from homology"/>
<sequence>MRKIAFIYPGQGSQVVGMADFVKEDPTSEQQLNTLQSQLDFDLIKTMHEGPSEQLTASEMAQPALVATSSLLTDYLARHDLQADYVAGHSLGEYSALVASGMLPLSVAVPLVRQRGKLMNAAMKDVSGGMSAVLGLTQEVIDQTLAKINADYEEPVLFAANVNAPGQIVISGQKEALASHIDTLKEAGAKRVLPLKVSGAFHSGYMQPAAMELNLLLAKLAFKAPNMTFINNVDAQTLNDPNEIVNKLTLQLTSPVLWTQTIEAMLAAGVTDFIEIGPGKVLTGLMKKIKREAITHNVCDIETANEVLTTLKEEV</sequence>
<keyword evidence="8" id="KW-1185">Reference proteome</keyword>
<dbReference type="PIRSF" id="PIRSF000446">
    <property type="entry name" value="Mct"/>
    <property type="match status" value="1"/>
</dbReference>
<name>A0A1H9RBJ8_9LACT</name>
<evidence type="ECO:0000256" key="4">
    <source>
        <dbReference type="PIRNR" id="PIRNR000446"/>
    </source>
</evidence>
<dbReference type="GO" id="GO:0006633">
    <property type="term" value="P:fatty acid biosynthetic process"/>
    <property type="evidence" value="ECO:0007669"/>
    <property type="project" value="TreeGrafter"/>
</dbReference>
<dbReference type="SUPFAM" id="SSF52151">
    <property type="entry name" value="FabD/lysophospholipase-like"/>
    <property type="match status" value="1"/>
</dbReference>
<dbReference type="Proteomes" id="UP000198948">
    <property type="component" value="Unassembled WGS sequence"/>
</dbReference>
<evidence type="ECO:0000313" key="8">
    <source>
        <dbReference type="Proteomes" id="UP000198948"/>
    </source>
</evidence>
<dbReference type="EC" id="2.3.1.39" evidence="4"/>
<dbReference type="Gene3D" id="3.40.366.10">
    <property type="entry name" value="Malonyl-Coenzyme A Acyl Carrier Protein, domain 2"/>
    <property type="match status" value="1"/>
</dbReference>
<feature type="domain" description="Malonyl-CoA:ACP transacylase (MAT)" evidence="6">
    <location>
        <begin position="7"/>
        <end position="315"/>
    </location>
</feature>
<comment type="catalytic activity">
    <reaction evidence="3 4">
        <text>holo-[ACP] + malonyl-CoA = malonyl-[ACP] + CoA</text>
        <dbReference type="Rhea" id="RHEA:41792"/>
        <dbReference type="Rhea" id="RHEA-COMP:9623"/>
        <dbReference type="Rhea" id="RHEA-COMP:9685"/>
        <dbReference type="ChEBI" id="CHEBI:57287"/>
        <dbReference type="ChEBI" id="CHEBI:57384"/>
        <dbReference type="ChEBI" id="CHEBI:64479"/>
        <dbReference type="ChEBI" id="CHEBI:78449"/>
        <dbReference type="EC" id="2.3.1.39"/>
    </reaction>
</comment>
<accession>A0A1H9RBJ8</accession>
<protein>
    <recommendedName>
        <fullName evidence="4">Malonyl CoA-acyl carrier protein transacylase</fullName>
        <ecNumber evidence="4">2.3.1.39</ecNumber>
    </recommendedName>
</protein>
<dbReference type="NCBIfam" id="TIGR00128">
    <property type="entry name" value="fabD"/>
    <property type="match status" value="1"/>
</dbReference>
<dbReference type="InterPro" id="IPR016035">
    <property type="entry name" value="Acyl_Trfase/lysoPLipase"/>
</dbReference>
<evidence type="ECO:0000313" key="7">
    <source>
        <dbReference type="EMBL" id="SER69915.1"/>
    </source>
</evidence>
<dbReference type="Gene3D" id="3.30.70.250">
    <property type="entry name" value="Malonyl-CoA ACP transacylase, ACP-binding"/>
    <property type="match status" value="1"/>
</dbReference>
<dbReference type="InterPro" id="IPR004410">
    <property type="entry name" value="Malonyl_CoA-ACP_transAc_FabD"/>
</dbReference>
<dbReference type="InterPro" id="IPR024925">
    <property type="entry name" value="Malonyl_CoA-ACP_transAc"/>
</dbReference>
<comment type="similarity">
    <text evidence="4">Belongs to the fabD family.</text>
</comment>
<dbReference type="InterPro" id="IPR016036">
    <property type="entry name" value="Malonyl_transacylase_ACP-bd"/>
</dbReference>